<dbReference type="PRINTS" id="PR00507">
    <property type="entry name" value="N12N6MTFRASE"/>
</dbReference>
<dbReference type="PROSITE" id="PS00092">
    <property type="entry name" value="N6_MTASE"/>
    <property type="match status" value="1"/>
</dbReference>
<evidence type="ECO:0000256" key="3">
    <source>
        <dbReference type="ARBA" id="ARBA00022679"/>
    </source>
</evidence>
<dbReference type="InterPro" id="IPR029063">
    <property type="entry name" value="SAM-dependent_MTases_sf"/>
</dbReference>
<sequence length="1210" mass="136552">MNTAKIKAYAPAARRDFIAAVTQRLNLLGIRADKQGKLQVEPAAVTGSVLQIGGQTFDAKLARARERLVERAQSVGMTALVEQMAYTWFNRLCAIRFMELQGYLEHGFRVLSHPEQAKGFQVLDHVPEVAEALGLDAEHLVGLKLAGNQDEALFRAILLGQCHALHQAMPFLFEALEDDTELLLPDNLTRTDSLLRPLVDSIPASDWQQVEVIGWLYQFYIAERKDQVIGSVVKSEDIPAATQLFTPNWIVQYLVQNSIGRQWLQTYPQSGLQAQMPYYIAPAEQSAAVAAQLAALTPASLDPEALKVLDPACGSGHILVEAYKVLKAIYQERGYRDREIPQLILEKNLFGLDIDERAAQLAGFALLMLVRADDRRIFTRNVKLNVVAMQASPAGLPALWRALNLRGDWQKGTSADLFGGGQMALGDAANDPVYQLLLTLVGLFRDAKTFGSLIDVPAKLLAELQALRETLEVLAERGDTLQQPAARVLLPLVRQAIILAQRYDAVVANPPYMGSKGMNADLKTFAGKHFPNSKSDLFAMFMERAFGLLTANGYNAQVNMQSWMFLSSYEKLRESLLDTRTIMTMAHLGARAFGQISGEVVQTTAWVLAKAHFTDYQPVFFRLIDGNEEEKQRALLARENRHSHTQQPDFKKIPGSPIAYWTNSSITNIFKKNRSIGDIATARQGMATGDNERFVRIWWEVKFSKLGLRIKNNNEAWQCLLKWFPFNKGGSYRKWYGNQEHVINFSIENYKILKNMGNHCPSEEFYFKPAVSWSKVTSGHFSVRYYPTGFIFADAGMSIFSDSHSHLHGILKELNSNFSKQFYEAISPTLNYEVGIIRQIPYVETSFALSKKFIEISKIDWDSFEGSWDFVGSPLLAAKRESVKLAFAAWQAENAAAVAEMQRLEEENNRLFIDAYGLQDELTPAVPLEQITLTVNPRYRYGGNATPAELEQRFQSDTCAELISYAIGCMMGRYRLDKPGLIYAHAGNVDFQTIYGEHAAFPPDDDGIIPLTDQEWFADDTTNRFREFVRVVWGEAGVQENLDFVAQSLTQYALKPKRDESSLDTIRRYLSTQFYKDHLRTYKKRPIYWLFSSGKHKAFECLVYLHRYHAGTLARMRTEYVTPLLGKYSHYAAQLEQQEAAADSTAEKSRLKKELAQLDKQRAELRAFDDQLKHYADRRITLDLDDGVKVNYGKFGELLAEVKAVTGGKE</sequence>
<keyword evidence="3 9" id="KW-0808">Transferase</keyword>
<dbReference type="Proteomes" id="UP001229862">
    <property type="component" value="Chromosome"/>
</dbReference>
<feature type="coiled-coil region" evidence="6">
    <location>
        <begin position="887"/>
        <end position="921"/>
    </location>
</feature>
<keyword evidence="6" id="KW-0175">Coiled coil</keyword>
<keyword evidence="10" id="KW-1185">Reference proteome</keyword>
<dbReference type="InterPro" id="IPR047939">
    <property type="entry name" value="BREX_1_PglX"/>
</dbReference>
<dbReference type="NCBIfam" id="NF033452">
    <property type="entry name" value="BREX_1_MTaseX"/>
    <property type="match status" value="1"/>
</dbReference>
<dbReference type="Pfam" id="PF07669">
    <property type="entry name" value="Eco57I"/>
    <property type="match status" value="1"/>
</dbReference>
<feature type="domain" description="Type II methyltransferase M.TaqI-like" evidence="7">
    <location>
        <begin position="347"/>
        <end position="590"/>
    </location>
</feature>
<dbReference type="SUPFAM" id="SSF53335">
    <property type="entry name" value="S-adenosyl-L-methionine-dependent methyltransferases"/>
    <property type="match status" value="1"/>
</dbReference>
<reference evidence="9 10" key="1">
    <citation type="submission" date="2023-08" db="EMBL/GenBank/DDBJ databases">
        <title>New molecular markers tilS and rpoB for phylogenetic and monitoring studies of the genus Thiothrix biodiversity.</title>
        <authorList>
            <person name="Ravin N.V."/>
            <person name="Smolyakov D."/>
            <person name="Markov N.D."/>
            <person name="Beletsky A.V."/>
            <person name="Mardanov A.V."/>
            <person name="Rudenko T.S."/>
            <person name="Grabovich M.Y."/>
        </authorList>
    </citation>
    <scope>NUCLEOTIDE SEQUENCE</scope>
    <source>
        <strain evidence="9">DNT52</strain>
        <strain evidence="8 10">H33</strain>
    </source>
</reference>
<dbReference type="EMBL" id="JAVFKN010000004">
    <property type="protein sequence ID" value="MDQ5767890.1"/>
    <property type="molecule type" value="Genomic_DNA"/>
</dbReference>
<feature type="coiled-coil region" evidence="6">
    <location>
        <begin position="1141"/>
        <end position="1178"/>
    </location>
</feature>
<evidence type="ECO:0000256" key="5">
    <source>
        <dbReference type="ARBA" id="ARBA00047942"/>
    </source>
</evidence>
<evidence type="ECO:0000313" key="9">
    <source>
        <dbReference type="EMBL" id="WML86651.1"/>
    </source>
</evidence>
<evidence type="ECO:0000313" key="10">
    <source>
        <dbReference type="Proteomes" id="UP001223336"/>
    </source>
</evidence>
<dbReference type="PANTHER" id="PTHR33841">
    <property type="entry name" value="DNA METHYLTRANSFERASE YEEA-RELATED"/>
    <property type="match status" value="1"/>
</dbReference>
<dbReference type="PANTHER" id="PTHR33841:SF1">
    <property type="entry name" value="DNA METHYLTRANSFERASE A"/>
    <property type="match status" value="1"/>
</dbReference>
<comment type="catalytic activity">
    <reaction evidence="5">
        <text>a 2'-deoxyadenosine in DNA + S-adenosyl-L-methionine = an N(6)-methyl-2'-deoxyadenosine in DNA + S-adenosyl-L-homocysteine + H(+)</text>
        <dbReference type="Rhea" id="RHEA:15197"/>
        <dbReference type="Rhea" id="RHEA-COMP:12418"/>
        <dbReference type="Rhea" id="RHEA-COMP:12419"/>
        <dbReference type="ChEBI" id="CHEBI:15378"/>
        <dbReference type="ChEBI" id="CHEBI:57856"/>
        <dbReference type="ChEBI" id="CHEBI:59789"/>
        <dbReference type="ChEBI" id="CHEBI:90615"/>
        <dbReference type="ChEBI" id="CHEBI:90616"/>
        <dbReference type="EC" id="2.1.1.72"/>
    </reaction>
</comment>
<keyword evidence="2 9" id="KW-0489">Methyltransferase</keyword>
<dbReference type="RefSeq" id="WP_308134008.1">
    <property type="nucleotide sequence ID" value="NZ_CP133217.1"/>
</dbReference>
<evidence type="ECO:0000259" key="7">
    <source>
        <dbReference type="Pfam" id="PF07669"/>
    </source>
</evidence>
<dbReference type="InterPro" id="IPR002052">
    <property type="entry name" value="DNA_methylase_N6_adenine_CS"/>
</dbReference>
<dbReference type="EC" id="2.1.1.72" evidence="1"/>
<dbReference type="EMBL" id="CP133217">
    <property type="protein sequence ID" value="WML86651.1"/>
    <property type="molecule type" value="Genomic_DNA"/>
</dbReference>
<dbReference type="REBASE" id="754998">
    <property type="entry name" value="TsuDNT52ORF20490P"/>
</dbReference>
<evidence type="ECO:0000313" key="8">
    <source>
        <dbReference type="EMBL" id="MDQ5767890.1"/>
    </source>
</evidence>
<protein>
    <recommendedName>
        <fullName evidence="1">site-specific DNA-methyltransferase (adenine-specific)</fullName>
        <ecNumber evidence="1">2.1.1.72</ecNumber>
    </recommendedName>
</protein>
<dbReference type="GO" id="GO:0032259">
    <property type="term" value="P:methylation"/>
    <property type="evidence" value="ECO:0007669"/>
    <property type="project" value="UniProtKB-KW"/>
</dbReference>
<dbReference type="Proteomes" id="UP001223336">
    <property type="component" value="Unassembled WGS sequence"/>
</dbReference>
<proteinExistence type="predicted"/>
<evidence type="ECO:0000256" key="1">
    <source>
        <dbReference type="ARBA" id="ARBA00011900"/>
    </source>
</evidence>
<organism evidence="9">
    <name type="scientific">Thiothrix subterranea</name>
    <dbReference type="NCBI Taxonomy" id="2735563"/>
    <lineage>
        <taxon>Bacteria</taxon>
        <taxon>Pseudomonadati</taxon>
        <taxon>Pseudomonadota</taxon>
        <taxon>Gammaproteobacteria</taxon>
        <taxon>Thiotrichales</taxon>
        <taxon>Thiotrichaceae</taxon>
        <taxon>Thiothrix</taxon>
    </lineage>
</organism>
<dbReference type="Gene3D" id="3.40.50.150">
    <property type="entry name" value="Vaccinia Virus protein VP39"/>
    <property type="match status" value="1"/>
</dbReference>
<accession>A0AA51MP23</accession>
<dbReference type="InterPro" id="IPR050953">
    <property type="entry name" value="N4_N6_ade-DNA_methylase"/>
</dbReference>
<dbReference type="GO" id="GO:0009007">
    <property type="term" value="F:site-specific DNA-methyltransferase (adenine-specific) activity"/>
    <property type="evidence" value="ECO:0007669"/>
    <property type="project" value="UniProtKB-EC"/>
</dbReference>
<evidence type="ECO:0000256" key="6">
    <source>
        <dbReference type="SAM" id="Coils"/>
    </source>
</evidence>
<keyword evidence="4" id="KW-0949">S-adenosyl-L-methionine</keyword>
<evidence type="ECO:0000256" key="4">
    <source>
        <dbReference type="ARBA" id="ARBA00022691"/>
    </source>
</evidence>
<dbReference type="InterPro" id="IPR011639">
    <property type="entry name" value="MethylTrfase_TaqI-like_dom"/>
</dbReference>
<gene>
    <name evidence="9" type="primary">pglX</name>
    <name evidence="8" type="ORF">RCC75_05090</name>
    <name evidence="9" type="ORF">RCG00_20490</name>
</gene>
<dbReference type="GO" id="GO:0003676">
    <property type="term" value="F:nucleic acid binding"/>
    <property type="evidence" value="ECO:0007669"/>
    <property type="project" value="InterPro"/>
</dbReference>
<name>A0AA51MP23_9GAMM</name>
<dbReference type="GO" id="GO:0006304">
    <property type="term" value="P:DNA modification"/>
    <property type="evidence" value="ECO:0007669"/>
    <property type="project" value="InterPro"/>
</dbReference>
<evidence type="ECO:0000256" key="2">
    <source>
        <dbReference type="ARBA" id="ARBA00022603"/>
    </source>
</evidence>
<dbReference type="AlphaFoldDB" id="A0AA51MP23"/>